<comment type="caution">
    <text evidence="9">The sequence shown here is derived from an EMBL/GenBank/DDBJ whole genome shotgun (WGS) entry which is preliminary data.</text>
</comment>
<keyword evidence="2" id="KW-0677">Repeat</keyword>
<organism evidence="9 10">
    <name type="scientific">Nepenthes gracilis</name>
    <name type="common">Slender pitcher plant</name>
    <dbReference type="NCBI Taxonomy" id="150966"/>
    <lineage>
        <taxon>Eukaryota</taxon>
        <taxon>Viridiplantae</taxon>
        <taxon>Streptophyta</taxon>
        <taxon>Embryophyta</taxon>
        <taxon>Tracheophyta</taxon>
        <taxon>Spermatophyta</taxon>
        <taxon>Magnoliopsida</taxon>
        <taxon>eudicotyledons</taxon>
        <taxon>Gunneridae</taxon>
        <taxon>Pentapetalae</taxon>
        <taxon>Caryophyllales</taxon>
        <taxon>Nepenthaceae</taxon>
        <taxon>Nepenthes</taxon>
    </lineage>
</organism>
<feature type="domain" description="WRKY" evidence="8">
    <location>
        <begin position="183"/>
        <end position="248"/>
    </location>
</feature>
<feature type="region of interest" description="Disordered" evidence="7">
    <location>
        <begin position="357"/>
        <end position="383"/>
    </location>
</feature>
<dbReference type="Gene3D" id="2.20.25.80">
    <property type="entry name" value="WRKY domain"/>
    <property type="match status" value="2"/>
</dbReference>
<dbReference type="AlphaFoldDB" id="A0AAD3SLS0"/>
<evidence type="ECO:0000313" key="10">
    <source>
        <dbReference type="Proteomes" id="UP001279734"/>
    </source>
</evidence>
<keyword evidence="3" id="KW-0805">Transcription regulation</keyword>
<feature type="region of interest" description="Disordered" evidence="7">
    <location>
        <begin position="125"/>
        <end position="201"/>
    </location>
</feature>
<dbReference type="InterPro" id="IPR044810">
    <property type="entry name" value="WRKY_plant"/>
</dbReference>
<gene>
    <name evidence="9" type="ORF">Nepgr_015243</name>
</gene>
<feature type="region of interest" description="Disordered" evidence="7">
    <location>
        <begin position="294"/>
        <end position="331"/>
    </location>
</feature>
<comment type="subcellular location">
    <subcellularLocation>
        <location evidence="1">Nucleus</location>
    </subcellularLocation>
</comment>
<feature type="compositionally biased region" description="Polar residues" evidence="7">
    <location>
        <begin position="20"/>
        <end position="32"/>
    </location>
</feature>
<dbReference type="PANTHER" id="PTHR31221">
    <property type="entry name" value="WRKY TRANSCRIPTION FACTOR PROTEIN 1-RELATED"/>
    <property type="match status" value="1"/>
</dbReference>
<evidence type="ECO:0000313" key="9">
    <source>
        <dbReference type="EMBL" id="GMH13402.1"/>
    </source>
</evidence>
<evidence type="ECO:0000256" key="1">
    <source>
        <dbReference type="ARBA" id="ARBA00004123"/>
    </source>
</evidence>
<dbReference type="Pfam" id="PF03106">
    <property type="entry name" value="WRKY"/>
    <property type="match status" value="2"/>
</dbReference>
<dbReference type="EMBL" id="BSYO01000012">
    <property type="protein sequence ID" value="GMH13402.1"/>
    <property type="molecule type" value="Genomic_DNA"/>
</dbReference>
<keyword evidence="6" id="KW-0539">Nucleus</keyword>
<reference evidence="9" key="1">
    <citation type="submission" date="2023-05" db="EMBL/GenBank/DDBJ databases">
        <title>Nepenthes gracilis genome sequencing.</title>
        <authorList>
            <person name="Fukushima K."/>
        </authorList>
    </citation>
    <scope>NUCLEOTIDE SEQUENCE</scope>
    <source>
        <strain evidence="9">SING2019-196</strain>
    </source>
</reference>
<keyword evidence="5" id="KW-0804">Transcription</keyword>
<dbReference type="GO" id="GO:0005634">
    <property type="term" value="C:nucleus"/>
    <property type="evidence" value="ECO:0007669"/>
    <property type="project" value="UniProtKB-SubCell"/>
</dbReference>
<feature type="compositionally biased region" description="Polar residues" evidence="7">
    <location>
        <begin position="125"/>
        <end position="157"/>
    </location>
</feature>
<dbReference type="FunFam" id="2.20.25.80:FF:000006">
    <property type="entry name" value="WRKY transcription factor"/>
    <property type="match status" value="1"/>
</dbReference>
<protein>
    <recommendedName>
        <fullName evidence="8">WRKY domain-containing protein</fullName>
    </recommendedName>
</protein>
<evidence type="ECO:0000256" key="7">
    <source>
        <dbReference type="SAM" id="MobiDB-lite"/>
    </source>
</evidence>
<dbReference type="InterPro" id="IPR036576">
    <property type="entry name" value="WRKY_dom_sf"/>
</dbReference>
<dbReference type="GO" id="GO:0003700">
    <property type="term" value="F:DNA-binding transcription factor activity"/>
    <property type="evidence" value="ECO:0007669"/>
    <property type="project" value="InterPro"/>
</dbReference>
<feature type="compositionally biased region" description="Basic and acidic residues" evidence="7">
    <location>
        <begin position="158"/>
        <end position="169"/>
    </location>
</feature>
<feature type="compositionally biased region" description="Low complexity" evidence="7">
    <location>
        <begin position="33"/>
        <end position="49"/>
    </location>
</feature>
<dbReference type="PROSITE" id="PS50811">
    <property type="entry name" value="WRKY"/>
    <property type="match status" value="2"/>
</dbReference>
<evidence type="ECO:0000256" key="5">
    <source>
        <dbReference type="ARBA" id="ARBA00023163"/>
    </source>
</evidence>
<accession>A0AAD3SLS0</accession>
<proteinExistence type="predicted"/>
<feature type="region of interest" description="Disordered" evidence="7">
    <location>
        <begin position="1"/>
        <end position="53"/>
    </location>
</feature>
<evidence type="ECO:0000256" key="4">
    <source>
        <dbReference type="ARBA" id="ARBA00023125"/>
    </source>
</evidence>
<evidence type="ECO:0000256" key="6">
    <source>
        <dbReference type="ARBA" id="ARBA00023242"/>
    </source>
</evidence>
<dbReference type="SUPFAM" id="SSF118290">
    <property type="entry name" value="WRKY DNA-binding domain"/>
    <property type="match status" value="2"/>
</dbReference>
<feature type="domain" description="WRKY" evidence="8">
    <location>
        <begin position="398"/>
        <end position="463"/>
    </location>
</feature>
<evidence type="ECO:0000256" key="2">
    <source>
        <dbReference type="ARBA" id="ARBA00022737"/>
    </source>
</evidence>
<evidence type="ECO:0000259" key="8">
    <source>
        <dbReference type="PROSITE" id="PS50811"/>
    </source>
</evidence>
<dbReference type="Proteomes" id="UP001279734">
    <property type="component" value="Unassembled WGS sequence"/>
</dbReference>
<name>A0AAD3SLS0_NEPGR</name>
<dbReference type="InterPro" id="IPR003657">
    <property type="entry name" value="WRKY_dom"/>
</dbReference>
<keyword evidence="4" id="KW-0238">DNA-binding</keyword>
<dbReference type="SMART" id="SM00774">
    <property type="entry name" value="WRKY"/>
    <property type="match status" value="2"/>
</dbReference>
<sequence>MVSTYKLIKTDPETQEDDNGSTNSLSPVSVPNKNSSDSKLSASTSKSQSLALPSSANNKFTYPSFSELLEGVMAANSAVSREFQPVSADSTIGNDGFEGQFRMSHQEVLASVTAKAARAQMQLLVGSTNSSNEKSPVTQSETSVRSPSDVIQKQLSSPHEKANMQEGDMKNATSHTTKPPKDIAKTPNSDGYSWRKYGQKQVKNSESSRSYYRCTYSDCHAKKKVQHSDVSGCIIGVVYKGHHDHDPPQRIKGPNLRRRASLAEFVAVTDSGTASVQKLGHSDLPTCGKENEEAVTQMPEPRVKKSSSPADGISEEAEEQHGKMPDPSQRLQIQQTTSIPKAKDCQLVDPDEFPMTDCTGEHDDAPQQKRRMKEKGKSCPNDTLKIAKDPKVVVHAAGDVGILSDGYRWRKYGQKMVKGNPHPRSYYRCTSAGCLVRKHVERATDSSTAIVVTYNGKHDHDMPVPKKRHGPSNTGLLVTAPVSNVPLQKTRISTSEGPPTQWSMDANGNLTREKASELGAEKMLESAQTLLSIGIELKSC</sequence>
<evidence type="ECO:0000256" key="3">
    <source>
        <dbReference type="ARBA" id="ARBA00023015"/>
    </source>
</evidence>
<keyword evidence="10" id="KW-1185">Reference proteome</keyword>
<dbReference type="PANTHER" id="PTHR31221:SF322">
    <property type="entry name" value="WRKY TRANSCRIPTION FACTOR 3-RELATED"/>
    <property type="match status" value="1"/>
</dbReference>
<dbReference type="GO" id="GO:0043565">
    <property type="term" value="F:sequence-specific DNA binding"/>
    <property type="evidence" value="ECO:0007669"/>
    <property type="project" value="InterPro"/>
</dbReference>